<dbReference type="Pfam" id="PF08863">
    <property type="entry name" value="YolD"/>
    <property type="match status" value="1"/>
</dbReference>
<sequence length="114" mass="13472">MWNEEKDQNRWQMKFILPEHNEALRQLRLAKQKIERPALSEEQVDEFEFVISSAVSEDLPLDFELYDDGFVREVSGRVVYVDHLRKEFRVKDNRGDTNFVKFADILNVKNAPSG</sequence>
<dbReference type="EMBL" id="VKQA01000002">
    <property type="protein sequence ID" value="MDR4250693.1"/>
    <property type="molecule type" value="Genomic_DNA"/>
</dbReference>
<organism evidence="1 2">
    <name type="scientific">Bacillus pumilus</name>
    <name type="common">Bacillus mesentericus</name>
    <dbReference type="NCBI Taxonomy" id="1408"/>
    <lineage>
        <taxon>Bacteria</taxon>
        <taxon>Bacillati</taxon>
        <taxon>Bacillota</taxon>
        <taxon>Bacilli</taxon>
        <taxon>Bacillales</taxon>
        <taxon>Bacillaceae</taxon>
        <taxon>Bacillus</taxon>
    </lineage>
</organism>
<evidence type="ECO:0000313" key="2">
    <source>
        <dbReference type="Proteomes" id="UP001182042"/>
    </source>
</evidence>
<reference evidence="1" key="1">
    <citation type="submission" date="2019-07" db="EMBL/GenBank/DDBJ databases">
        <title>Phylogenomic Reclassification of ATCC Bacillus Strains and Various Taxa within the Genus Bacillus.</title>
        <authorList>
            <person name="Riojas M.A."/>
            <person name="Frank A.M."/>
            <person name="Fenn S.L."/>
            <person name="King S."/>
            <person name="Brower S."/>
            <person name="Hazbon M.H."/>
        </authorList>
    </citation>
    <scope>NUCLEOTIDE SEQUENCE</scope>
    <source>
        <strain evidence="1">ATCC 27142</strain>
    </source>
</reference>
<name>A0AAE3WMG0_BACPU</name>
<dbReference type="PANTHER" id="PTHR40051:SF1">
    <property type="entry name" value="YOLD-LIKE FAMILY PROTEIN"/>
    <property type="match status" value="1"/>
</dbReference>
<comment type="caution">
    <text evidence="1">The sequence shown here is derived from an EMBL/GenBank/DDBJ whole genome shotgun (WGS) entry which is preliminary data.</text>
</comment>
<evidence type="ECO:0000313" key="1">
    <source>
        <dbReference type="EMBL" id="MDR4250693.1"/>
    </source>
</evidence>
<gene>
    <name evidence="1" type="ORF">FO508_10090</name>
</gene>
<proteinExistence type="predicted"/>
<dbReference type="PANTHER" id="PTHR40051">
    <property type="entry name" value="IG HYPOTHETICAL 15966"/>
    <property type="match status" value="1"/>
</dbReference>
<dbReference type="InterPro" id="IPR014962">
    <property type="entry name" value="YolD"/>
</dbReference>
<protein>
    <submittedName>
        <fullName evidence="1">YolD-like family protein</fullName>
    </submittedName>
</protein>
<accession>A0AAE3WMG0</accession>
<dbReference type="Proteomes" id="UP001182042">
    <property type="component" value="Unassembled WGS sequence"/>
</dbReference>
<dbReference type="AlphaFoldDB" id="A0AAE3WMG0"/>
<dbReference type="RefSeq" id="WP_309415779.1">
    <property type="nucleotide sequence ID" value="NZ_CP187658.1"/>
</dbReference>